<feature type="region of interest" description="Disordered" evidence="1">
    <location>
        <begin position="56"/>
        <end position="80"/>
    </location>
</feature>
<feature type="transmembrane region" description="Helical" evidence="2">
    <location>
        <begin position="92"/>
        <end position="121"/>
    </location>
</feature>
<proteinExistence type="predicted"/>
<comment type="caution">
    <text evidence="4">The sequence shown here is derived from an EMBL/GenBank/DDBJ whole genome shotgun (WGS) entry which is preliminary data.</text>
</comment>
<keyword evidence="5" id="KW-1185">Reference proteome</keyword>
<dbReference type="PANTHER" id="PTHR40763">
    <property type="entry name" value="MEMBRANE PROTEIN-RELATED"/>
    <property type="match status" value="1"/>
</dbReference>
<dbReference type="Pfam" id="PF08044">
    <property type="entry name" value="DUF1707"/>
    <property type="match status" value="1"/>
</dbReference>
<evidence type="ECO:0000259" key="3">
    <source>
        <dbReference type="Pfam" id="PF08044"/>
    </source>
</evidence>
<evidence type="ECO:0000313" key="5">
    <source>
        <dbReference type="Proteomes" id="UP000281708"/>
    </source>
</evidence>
<dbReference type="PANTHER" id="PTHR40763:SF4">
    <property type="entry name" value="DUF1707 DOMAIN-CONTAINING PROTEIN"/>
    <property type="match status" value="1"/>
</dbReference>
<keyword evidence="2" id="KW-0812">Transmembrane</keyword>
<keyword evidence="2" id="KW-0472">Membrane</keyword>
<feature type="domain" description="DUF1707" evidence="3">
    <location>
        <begin position="7"/>
        <end position="58"/>
    </location>
</feature>
<organism evidence="4 5">
    <name type="scientific">Nocardioides mangrovicus</name>
    <dbReference type="NCBI Taxonomy" id="2478913"/>
    <lineage>
        <taxon>Bacteria</taxon>
        <taxon>Bacillati</taxon>
        <taxon>Actinomycetota</taxon>
        <taxon>Actinomycetes</taxon>
        <taxon>Propionibacteriales</taxon>
        <taxon>Nocardioidaceae</taxon>
        <taxon>Nocardioides</taxon>
    </lineage>
</organism>
<evidence type="ECO:0000313" key="4">
    <source>
        <dbReference type="EMBL" id="RLV49591.1"/>
    </source>
</evidence>
<accession>A0A3L8P3D9</accession>
<evidence type="ECO:0000256" key="2">
    <source>
        <dbReference type="SAM" id="Phobius"/>
    </source>
</evidence>
<reference evidence="4 5" key="1">
    <citation type="submission" date="2018-10" db="EMBL/GenBank/DDBJ databases">
        <title>Marmoricola sp. 4Q3S-7 whole genome shotgun sequence.</title>
        <authorList>
            <person name="Li F."/>
        </authorList>
    </citation>
    <scope>NUCLEOTIDE SEQUENCE [LARGE SCALE GENOMIC DNA]</scope>
    <source>
        <strain evidence="4 5">4Q3S-7</strain>
    </source>
</reference>
<dbReference type="InterPro" id="IPR012551">
    <property type="entry name" value="DUF1707_SHOCT-like"/>
</dbReference>
<protein>
    <submittedName>
        <fullName evidence="4">DUF1707 domain-containing protein</fullName>
    </submittedName>
</protein>
<dbReference type="Proteomes" id="UP000281708">
    <property type="component" value="Unassembled WGS sequence"/>
</dbReference>
<dbReference type="OrthoDB" id="3534574at2"/>
<evidence type="ECO:0000256" key="1">
    <source>
        <dbReference type="SAM" id="MobiDB-lite"/>
    </source>
</evidence>
<dbReference type="RefSeq" id="WP_121805356.1">
    <property type="nucleotide sequence ID" value="NZ_RDBE01000006.1"/>
</dbReference>
<gene>
    <name evidence="4" type="ORF">D9V37_06610</name>
</gene>
<name>A0A3L8P3D9_9ACTN</name>
<sequence>MSAEEWRITDGDRHSALQALGEHYAAGRLDAAEFDERSERALAARTNQDLRPLFADLPPPHGPRTTPPGAPTPAVAAGTFRRPGPRGLPFPLLPLLVLAVVFVAFHGFWLLPLAFLGFCLLRGRHWTHRRGW</sequence>
<dbReference type="AlphaFoldDB" id="A0A3L8P3D9"/>
<dbReference type="EMBL" id="RDBE01000006">
    <property type="protein sequence ID" value="RLV49591.1"/>
    <property type="molecule type" value="Genomic_DNA"/>
</dbReference>
<feature type="compositionally biased region" description="Pro residues" evidence="1">
    <location>
        <begin position="57"/>
        <end position="71"/>
    </location>
</feature>
<keyword evidence="2" id="KW-1133">Transmembrane helix</keyword>